<dbReference type="AlphaFoldDB" id="A0A3B3DZX0"/>
<dbReference type="Proteomes" id="UP000261560">
    <property type="component" value="Unplaced"/>
</dbReference>
<name>A0A3B3DZX0_ORYME</name>
<keyword evidence="2" id="KW-1185">Reference proteome</keyword>
<sequence>LQFIFFSSNNQSSKTCSKVKQTINKDNTGKASGKFLDWSPDLNSSEHPWGDPRMPVHRCLTASLTQLKRIGELKCPQQGLGRQLQAITTAKRKVLVSDREYPKVKKIKYIISFFHKKMFFKKS</sequence>
<dbReference type="Ensembl" id="ENSOMET00000030774.1">
    <property type="protein sequence ID" value="ENSOMEP00000035668.1"/>
    <property type="gene ID" value="ENSOMEG00000023049.1"/>
</dbReference>
<protein>
    <submittedName>
        <fullName evidence="1">Uncharacterized protein</fullName>
    </submittedName>
</protein>
<organism evidence="1 2">
    <name type="scientific">Oryzias melastigma</name>
    <name type="common">Marine medaka</name>
    <dbReference type="NCBI Taxonomy" id="30732"/>
    <lineage>
        <taxon>Eukaryota</taxon>
        <taxon>Metazoa</taxon>
        <taxon>Chordata</taxon>
        <taxon>Craniata</taxon>
        <taxon>Vertebrata</taxon>
        <taxon>Euteleostomi</taxon>
        <taxon>Actinopterygii</taxon>
        <taxon>Neopterygii</taxon>
        <taxon>Teleostei</taxon>
        <taxon>Neoteleostei</taxon>
        <taxon>Acanthomorphata</taxon>
        <taxon>Ovalentaria</taxon>
        <taxon>Atherinomorphae</taxon>
        <taxon>Beloniformes</taxon>
        <taxon>Adrianichthyidae</taxon>
        <taxon>Oryziinae</taxon>
        <taxon>Oryzias</taxon>
    </lineage>
</organism>
<dbReference type="PaxDb" id="30732-ENSOMEP00000035668"/>
<evidence type="ECO:0000313" key="1">
    <source>
        <dbReference type="Ensembl" id="ENSOMEP00000035668.1"/>
    </source>
</evidence>
<reference evidence="1" key="2">
    <citation type="submission" date="2025-09" db="UniProtKB">
        <authorList>
            <consortium name="Ensembl"/>
        </authorList>
    </citation>
    <scope>IDENTIFICATION</scope>
</reference>
<evidence type="ECO:0000313" key="2">
    <source>
        <dbReference type="Proteomes" id="UP000261560"/>
    </source>
</evidence>
<reference evidence="1" key="1">
    <citation type="submission" date="2025-08" db="UniProtKB">
        <authorList>
            <consortium name="Ensembl"/>
        </authorList>
    </citation>
    <scope>IDENTIFICATION</scope>
</reference>
<accession>A0A3B3DZX0</accession>
<proteinExistence type="predicted"/>